<proteinExistence type="predicted"/>
<protein>
    <submittedName>
        <fullName evidence="1">Uncharacterized protein</fullName>
    </submittedName>
</protein>
<evidence type="ECO:0000313" key="2">
    <source>
        <dbReference type="Proteomes" id="UP000613030"/>
    </source>
</evidence>
<reference evidence="1 2" key="1">
    <citation type="submission" date="2021-01" db="EMBL/GenBank/DDBJ databases">
        <title>Chryseolinea sp. Jin1 Genome sequencing and assembly.</title>
        <authorList>
            <person name="Kim I."/>
        </authorList>
    </citation>
    <scope>NUCLEOTIDE SEQUENCE [LARGE SCALE GENOMIC DNA]</scope>
    <source>
        <strain evidence="1 2">Jin1</strain>
    </source>
</reference>
<dbReference type="EMBL" id="JAERRB010000002">
    <property type="protein sequence ID" value="MBL0741363.1"/>
    <property type="molecule type" value="Genomic_DNA"/>
</dbReference>
<dbReference type="RefSeq" id="WP_202008711.1">
    <property type="nucleotide sequence ID" value="NZ_JAERRB010000002.1"/>
</dbReference>
<organism evidence="1 2">
    <name type="scientific">Chryseolinea lacunae</name>
    <dbReference type="NCBI Taxonomy" id="2801331"/>
    <lineage>
        <taxon>Bacteria</taxon>
        <taxon>Pseudomonadati</taxon>
        <taxon>Bacteroidota</taxon>
        <taxon>Cytophagia</taxon>
        <taxon>Cytophagales</taxon>
        <taxon>Fulvivirgaceae</taxon>
        <taxon>Chryseolinea</taxon>
    </lineage>
</organism>
<accession>A0ABS1KPG2</accession>
<evidence type="ECO:0000313" key="1">
    <source>
        <dbReference type="EMBL" id="MBL0741363.1"/>
    </source>
</evidence>
<dbReference type="Proteomes" id="UP000613030">
    <property type="component" value="Unassembled WGS sequence"/>
</dbReference>
<sequence>MPFQHERGKYPVGTVVRLKKTGEFAIIVDKAYLKDEKEFLNYYANIEGRADGRWALYDGDFELECLPPTT</sequence>
<gene>
    <name evidence="1" type="ORF">JI741_09035</name>
</gene>
<name>A0ABS1KPG2_9BACT</name>
<comment type="caution">
    <text evidence="1">The sequence shown here is derived from an EMBL/GenBank/DDBJ whole genome shotgun (WGS) entry which is preliminary data.</text>
</comment>
<keyword evidence="2" id="KW-1185">Reference proteome</keyword>